<accession>A0A8T3AY99</accession>
<reference evidence="2" key="1">
    <citation type="journal article" date="2022" name="Front. Genet.">
        <title>Chromosome-Scale Assembly of the Dendrobium nobile Genome Provides Insights Into the Molecular Mechanism of the Biosynthesis of the Medicinal Active Ingredient of Dendrobium.</title>
        <authorList>
            <person name="Xu Q."/>
            <person name="Niu S.-C."/>
            <person name="Li K.-L."/>
            <person name="Zheng P.-J."/>
            <person name="Zhang X.-J."/>
            <person name="Jia Y."/>
            <person name="Liu Y."/>
            <person name="Niu Y.-X."/>
            <person name="Yu L.-H."/>
            <person name="Chen D.-F."/>
            <person name="Zhang G.-Q."/>
        </authorList>
    </citation>
    <scope>NUCLEOTIDE SEQUENCE</scope>
    <source>
        <tissue evidence="2">Leaf</tissue>
    </source>
</reference>
<dbReference type="SMR" id="A0A8T3AY99"/>
<organism evidence="2 3">
    <name type="scientific">Dendrobium nobile</name>
    <name type="common">Orchid</name>
    <dbReference type="NCBI Taxonomy" id="94219"/>
    <lineage>
        <taxon>Eukaryota</taxon>
        <taxon>Viridiplantae</taxon>
        <taxon>Streptophyta</taxon>
        <taxon>Embryophyta</taxon>
        <taxon>Tracheophyta</taxon>
        <taxon>Spermatophyta</taxon>
        <taxon>Magnoliopsida</taxon>
        <taxon>Liliopsida</taxon>
        <taxon>Asparagales</taxon>
        <taxon>Orchidaceae</taxon>
        <taxon>Epidendroideae</taxon>
        <taxon>Malaxideae</taxon>
        <taxon>Dendrobiinae</taxon>
        <taxon>Dendrobium</taxon>
    </lineage>
</organism>
<feature type="compositionally biased region" description="Basic residues" evidence="1">
    <location>
        <begin position="34"/>
        <end position="53"/>
    </location>
</feature>
<dbReference type="EMBL" id="JAGYWB010000012">
    <property type="protein sequence ID" value="KAI0501503.1"/>
    <property type="molecule type" value="Genomic_DNA"/>
</dbReference>
<feature type="region of interest" description="Disordered" evidence="1">
    <location>
        <begin position="1"/>
        <end position="62"/>
    </location>
</feature>
<name>A0A8T3AY99_DENNO</name>
<dbReference type="AlphaFoldDB" id="A0A8T3AY99"/>
<sequence length="519" mass="57423">MCSGTPKTSNLVFPGRKTDPGRTGQPNRPDRPAGRRRRRRRRGNAAAHARMRPNRAPAPEPGGACGWAGCARGRAGCAGVLRGFALGAPAAGLPPAGRPAGFPRARALLRCQRSDPREKSADRREEEKRRKKLHLDHRRSLAGPPHEALTLARPPPDHRRSLAGSLAGSPPEPRRITAGASPDHRRSLAGSPPEPRRTTAGASSDHHLRASPLPEALTFAKEALTFVGPPPKALTFVRPPSDVVAPPNSHLRPCAQLEHHLRPGLLLGHYLMPRVPPEYRPTKTIFQIPVFCQLRSYRPLSPTMVLPTSINRLRVISVFAPGSSGRSWIVRDDRYSSVDLISVRFRSDFCTDLSAVLVLGRARKSRIRFQSLIRLDDYFEEMNSDRCFVPLHLMFLILVSYSPSRSGAGGIRLVSGRVVTLRSFRPRSPADYGPPDLRYLLWPLRPPSPDNGHSLMPTRILPTSVAYYGSSDLHHQTTVFPTSILSTMVMLTKLYICDIKPMPTLYMMYICDIKPMPSP</sequence>
<gene>
    <name evidence="2" type="ORF">KFK09_016448</name>
</gene>
<protein>
    <submittedName>
        <fullName evidence="2">Uncharacterized protein</fullName>
    </submittedName>
</protein>
<feature type="compositionally biased region" description="Basic and acidic residues" evidence="1">
    <location>
        <begin position="112"/>
        <end position="128"/>
    </location>
</feature>
<evidence type="ECO:0000313" key="3">
    <source>
        <dbReference type="Proteomes" id="UP000829196"/>
    </source>
</evidence>
<feature type="compositionally biased region" description="Polar residues" evidence="1">
    <location>
        <begin position="1"/>
        <end position="11"/>
    </location>
</feature>
<comment type="caution">
    <text evidence="2">The sequence shown here is derived from an EMBL/GenBank/DDBJ whole genome shotgun (WGS) entry which is preliminary data.</text>
</comment>
<keyword evidence="3" id="KW-1185">Reference proteome</keyword>
<proteinExistence type="predicted"/>
<evidence type="ECO:0000313" key="2">
    <source>
        <dbReference type="EMBL" id="KAI0501503.1"/>
    </source>
</evidence>
<feature type="region of interest" description="Disordered" evidence="1">
    <location>
        <begin position="109"/>
        <end position="208"/>
    </location>
</feature>
<evidence type="ECO:0000256" key="1">
    <source>
        <dbReference type="SAM" id="MobiDB-lite"/>
    </source>
</evidence>
<dbReference type="Proteomes" id="UP000829196">
    <property type="component" value="Unassembled WGS sequence"/>
</dbReference>